<proteinExistence type="predicted"/>
<evidence type="ECO:0000256" key="1">
    <source>
        <dbReference type="SAM" id="MobiDB-lite"/>
    </source>
</evidence>
<name>A0ABW4XG22_9ACTN</name>
<feature type="region of interest" description="Disordered" evidence="1">
    <location>
        <begin position="56"/>
        <end position="146"/>
    </location>
</feature>
<organism evidence="3 4">
    <name type="scientific">Blastococcus deserti</name>
    <dbReference type="NCBI Taxonomy" id="2259033"/>
    <lineage>
        <taxon>Bacteria</taxon>
        <taxon>Bacillati</taxon>
        <taxon>Actinomycetota</taxon>
        <taxon>Actinomycetes</taxon>
        <taxon>Geodermatophilales</taxon>
        <taxon>Geodermatophilaceae</taxon>
        <taxon>Blastococcus</taxon>
    </lineage>
</organism>
<dbReference type="Pfam" id="PF13276">
    <property type="entry name" value="HTH_21"/>
    <property type="match status" value="1"/>
</dbReference>
<keyword evidence="4" id="KW-1185">Reference proteome</keyword>
<feature type="compositionally biased region" description="Basic residues" evidence="1">
    <location>
        <begin position="58"/>
        <end position="70"/>
    </location>
</feature>
<comment type="caution">
    <text evidence="3">The sequence shown here is derived from an EMBL/GenBank/DDBJ whole genome shotgun (WGS) entry which is preliminary data.</text>
</comment>
<evidence type="ECO:0000259" key="2">
    <source>
        <dbReference type="Pfam" id="PF13276"/>
    </source>
</evidence>
<protein>
    <submittedName>
        <fullName evidence="3">Transposase</fullName>
    </submittedName>
</protein>
<feature type="domain" description="HTH-like" evidence="2">
    <location>
        <begin position="5"/>
        <end position="45"/>
    </location>
</feature>
<dbReference type="Proteomes" id="UP001597402">
    <property type="component" value="Unassembled WGS sequence"/>
</dbReference>
<sequence>MATTEVIERAHSDNYGIYGVRKMHAELRRRGHQGARCTVARLMRRRACADQQGEWVAHHRARQWPRHPPRPGRSCLHRDRPAPTVGRRHHLLPDVLRHAYRCPTATGDPTPTRHPSPHAQGGESPTRPQPAVPSLGTAPVRLTPCL</sequence>
<accession>A0ABW4XG22</accession>
<evidence type="ECO:0000313" key="4">
    <source>
        <dbReference type="Proteomes" id="UP001597402"/>
    </source>
</evidence>
<dbReference type="EMBL" id="JBHUHP010000016">
    <property type="protein sequence ID" value="MFD2093184.1"/>
    <property type="molecule type" value="Genomic_DNA"/>
</dbReference>
<reference evidence="4" key="1">
    <citation type="journal article" date="2019" name="Int. J. Syst. Evol. Microbiol.">
        <title>The Global Catalogue of Microorganisms (GCM) 10K type strain sequencing project: providing services to taxonomists for standard genome sequencing and annotation.</title>
        <authorList>
            <consortium name="The Broad Institute Genomics Platform"/>
            <consortium name="The Broad Institute Genome Sequencing Center for Infectious Disease"/>
            <person name="Wu L."/>
            <person name="Ma J."/>
        </authorList>
    </citation>
    <scope>NUCLEOTIDE SEQUENCE [LARGE SCALE GENOMIC DNA]</scope>
    <source>
        <strain evidence="4">JCM 3338</strain>
    </source>
</reference>
<gene>
    <name evidence="3" type="ORF">ACFSHS_16590</name>
</gene>
<dbReference type="InterPro" id="IPR025948">
    <property type="entry name" value="HTH-like_dom"/>
</dbReference>
<dbReference type="RefSeq" id="WP_376878469.1">
    <property type="nucleotide sequence ID" value="NZ_JBHUHP010000016.1"/>
</dbReference>
<evidence type="ECO:0000313" key="3">
    <source>
        <dbReference type="EMBL" id="MFD2093184.1"/>
    </source>
</evidence>